<gene>
    <name evidence="1" type="ORF">F8237_02715</name>
</gene>
<evidence type="ECO:0000313" key="2">
    <source>
        <dbReference type="Proteomes" id="UP000325641"/>
    </source>
</evidence>
<evidence type="ECO:0000313" key="1">
    <source>
        <dbReference type="EMBL" id="QFI71372.1"/>
    </source>
</evidence>
<dbReference type="Proteomes" id="UP000325641">
    <property type="component" value="Chromosome"/>
</dbReference>
<dbReference type="KEGG" id="bbet:F8237_02715"/>
<reference evidence="2" key="1">
    <citation type="submission" date="2019-10" db="EMBL/GenBank/DDBJ databases">
        <title>Complete Genome Sequence of Bradyrhizobium betae type strain PL7HG1T.</title>
        <authorList>
            <person name="Bromfield E.S.P."/>
            <person name="Cloutier S."/>
        </authorList>
    </citation>
    <scope>NUCLEOTIDE SEQUENCE [LARGE SCALE GENOMIC DNA]</scope>
    <source>
        <strain evidence="2">PL7HG1</strain>
    </source>
</reference>
<accession>A0A5P6NZA6</accession>
<organism evidence="1 2">
    <name type="scientific">Bradyrhizobium betae</name>
    <dbReference type="NCBI Taxonomy" id="244734"/>
    <lineage>
        <taxon>Bacteria</taxon>
        <taxon>Pseudomonadati</taxon>
        <taxon>Pseudomonadota</taxon>
        <taxon>Alphaproteobacteria</taxon>
        <taxon>Hyphomicrobiales</taxon>
        <taxon>Nitrobacteraceae</taxon>
        <taxon>Bradyrhizobium</taxon>
    </lineage>
</organism>
<proteinExistence type="predicted"/>
<dbReference type="EMBL" id="CP044543">
    <property type="protein sequence ID" value="QFI71372.1"/>
    <property type="molecule type" value="Genomic_DNA"/>
</dbReference>
<protein>
    <submittedName>
        <fullName evidence="1">Uncharacterized protein</fullName>
    </submittedName>
</protein>
<name>A0A5P6NZA6_9BRAD</name>
<dbReference type="AlphaFoldDB" id="A0A5P6NZA6"/>
<sequence>MKKGDVTCPDCSAGYRRIELESRKGRPGHYKCLVCDRVLEIFDGSSEVAYRLTVQPSDLRPARQLG</sequence>